<dbReference type="GO" id="GO:0030170">
    <property type="term" value="F:pyridoxal phosphate binding"/>
    <property type="evidence" value="ECO:0007669"/>
    <property type="project" value="TreeGrafter"/>
</dbReference>
<dbReference type="GO" id="GO:0008483">
    <property type="term" value="F:transaminase activity"/>
    <property type="evidence" value="ECO:0007669"/>
    <property type="project" value="UniProtKB-KW"/>
</dbReference>
<dbReference type="SUPFAM" id="SSF53383">
    <property type="entry name" value="PLP-dependent transferases"/>
    <property type="match status" value="1"/>
</dbReference>
<dbReference type="Proteomes" id="UP000268094">
    <property type="component" value="Unassembled WGS sequence"/>
</dbReference>
<evidence type="ECO:0000313" key="3">
    <source>
        <dbReference type="Proteomes" id="UP000268094"/>
    </source>
</evidence>
<keyword evidence="2" id="KW-0032">Aminotransferase</keyword>
<accession>A0A3A8JI47</accession>
<dbReference type="InterPro" id="IPR015422">
    <property type="entry name" value="PyrdxlP-dep_Trfase_small"/>
</dbReference>
<proteinExistence type="inferred from homology"/>
<dbReference type="InterPro" id="IPR015424">
    <property type="entry name" value="PyrdxlP-dep_Trfase"/>
</dbReference>
<reference evidence="3" key="1">
    <citation type="submission" date="2018-09" db="EMBL/GenBank/DDBJ databases">
        <authorList>
            <person name="Livingstone P.G."/>
            <person name="Whitworth D.E."/>
        </authorList>
    </citation>
    <scope>NUCLEOTIDE SEQUENCE [LARGE SCALE GENOMIC DNA]</scope>
    <source>
        <strain evidence="3">CA054A</strain>
    </source>
</reference>
<dbReference type="Gene3D" id="3.40.640.10">
    <property type="entry name" value="Type I PLP-dependent aspartate aminotransferase-like (Major domain)"/>
    <property type="match status" value="1"/>
</dbReference>
<dbReference type="AlphaFoldDB" id="A0A3A8JI47"/>
<organism evidence="2 3">
    <name type="scientific">Corallococcus terminator</name>
    <dbReference type="NCBI Taxonomy" id="2316733"/>
    <lineage>
        <taxon>Bacteria</taxon>
        <taxon>Pseudomonadati</taxon>
        <taxon>Myxococcota</taxon>
        <taxon>Myxococcia</taxon>
        <taxon>Myxococcales</taxon>
        <taxon>Cystobacterineae</taxon>
        <taxon>Myxococcaceae</taxon>
        <taxon>Corallococcus</taxon>
    </lineage>
</organism>
<sequence length="393" mass="43169">MEAVKKSDSKLFVPSLPTLWPGMLLAGARPGSLPPFSSPSARYFYFARNAVWLTMKMLRLDGGEVLMPSYHHGVEVEAVVDAGATPRFYRVGARWDVDLEDVAKRIGPKTRALYLIHYAGFPGPVDAMRKLADEHAIPLLEDCALSLLSSDGATPLGTTGDVGIFCLYKTLPVPNGGALVVNGPRQYSLPEPPAPPLASTFSHTVSALLQNLELRGGAVGRGLRGLVRSVGHGTVKAASIERVATGTQHFDRRHVDLGMSPLTKRIALSQDLEAIVEARRRNYFFLLGRLRDVSPPLFNQLPPGVCPLFYPMVVQDKEALLARLRERGIDAIDFWKRFHPACDPSEFPEVAQLRRTILEIPCHQDLSPEVMAEVAEAVRDALKAERRPSKRTG</sequence>
<name>A0A3A8JI47_9BACT</name>
<dbReference type="InterPro" id="IPR015421">
    <property type="entry name" value="PyrdxlP-dep_Trfase_major"/>
</dbReference>
<comment type="caution">
    <text evidence="2">The sequence shown here is derived from an EMBL/GenBank/DDBJ whole genome shotgun (WGS) entry which is preliminary data.</text>
</comment>
<protein>
    <submittedName>
        <fullName evidence="2">Aminotransferase DegT</fullName>
    </submittedName>
</protein>
<dbReference type="RefSeq" id="WP_120539945.1">
    <property type="nucleotide sequence ID" value="NZ_RAVZ01000034.1"/>
</dbReference>
<comment type="similarity">
    <text evidence="1">Belongs to the DegT/DnrJ/EryC1 family.</text>
</comment>
<gene>
    <name evidence="2" type="ORF">D7V88_07650</name>
</gene>
<dbReference type="Gene3D" id="3.90.1150.10">
    <property type="entry name" value="Aspartate Aminotransferase, domain 1"/>
    <property type="match status" value="1"/>
</dbReference>
<keyword evidence="2" id="KW-0808">Transferase</keyword>
<dbReference type="EMBL" id="RAVZ01000034">
    <property type="protein sequence ID" value="RKG91994.1"/>
    <property type="molecule type" value="Genomic_DNA"/>
</dbReference>
<dbReference type="PANTHER" id="PTHR30244">
    <property type="entry name" value="TRANSAMINASE"/>
    <property type="match status" value="1"/>
</dbReference>
<dbReference type="OrthoDB" id="9766188at2"/>
<dbReference type="PANTHER" id="PTHR30244:SF42">
    <property type="entry name" value="UDP-2-ACETAMIDO-2-DEOXY-3-OXO-D-GLUCURONATE AMINOTRANSFERASE"/>
    <property type="match status" value="1"/>
</dbReference>
<evidence type="ECO:0000256" key="1">
    <source>
        <dbReference type="RuleBase" id="RU004508"/>
    </source>
</evidence>
<evidence type="ECO:0000313" key="2">
    <source>
        <dbReference type="EMBL" id="RKG91994.1"/>
    </source>
</evidence>
<keyword evidence="3" id="KW-1185">Reference proteome</keyword>
<dbReference type="Pfam" id="PF01041">
    <property type="entry name" value="DegT_DnrJ_EryC1"/>
    <property type="match status" value="1"/>
</dbReference>
<keyword evidence="1" id="KW-0663">Pyridoxal phosphate</keyword>
<dbReference type="GO" id="GO:0000271">
    <property type="term" value="P:polysaccharide biosynthetic process"/>
    <property type="evidence" value="ECO:0007669"/>
    <property type="project" value="TreeGrafter"/>
</dbReference>
<dbReference type="InterPro" id="IPR000653">
    <property type="entry name" value="DegT/StrS_aminotransferase"/>
</dbReference>